<dbReference type="Gene3D" id="1.10.3720.10">
    <property type="entry name" value="MetI-like"/>
    <property type="match status" value="1"/>
</dbReference>
<evidence type="ECO:0000256" key="4">
    <source>
        <dbReference type="ARBA" id="ARBA00022505"/>
    </source>
</evidence>
<dbReference type="PROSITE" id="PS50928">
    <property type="entry name" value="ABC_TM1"/>
    <property type="match status" value="1"/>
</dbReference>
<dbReference type="GO" id="GO:0005886">
    <property type="term" value="C:plasma membrane"/>
    <property type="evidence" value="ECO:0007669"/>
    <property type="project" value="UniProtKB-SubCell"/>
</dbReference>
<keyword evidence="3" id="KW-1003">Cell membrane</keyword>
<proteinExistence type="predicted"/>
<dbReference type="PANTHER" id="PTHR30183:SF3">
    <property type="entry name" value="MOLYBDENUM TRANSPORT SYSTEM PERMEASE PROTEIN MODB"/>
    <property type="match status" value="1"/>
</dbReference>
<evidence type="ECO:0000256" key="6">
    <source>
        <dbReference type="ARBA" id="ARBA00022989"/>
    </source>
</evidence>
<evidence type="ECO:0000256" key="3">
    <source>
        <dbReference type="ARBA" id="ARBA00022475"/>
    </source>
</evidence>
<dbReference type="InterPro" id="IPR035906">
    <property type="entry name" value="MetI-like_sf"/>
</dbReference>
<dbReference type="NCBIfam" id="TIGR01256">
    <property type="entry name" value="modA"/>
    <property type="match status" value="1"/>
</dbReference>
<dbReference type="PANTHER" id="PTHR30183">
    <property type="entry name" value="MOLYBDENUM TRANSPORT SYSTEM PERMEASE PROTEIN MODB"/>
    <property type="match status" value="1"/>
</dbReference>
<keyword evidence="5 8" id="KW-0812">Transmembrane</keyword>
<feature type="transmembrane region" description="Helical" evidence="8">
    <location>
        <begin position="436"/>
        <end position="458"/>
    </location>
</feature>
<keyword evidence="7 8" id="KW-0472">Membrane</keyword>
<evidence type="ECO:0000313" key="10">
    <source>
        <dbReference type="EMBL" id="SUZ79137.1"/>
    </source>
</evidence>
<evidence type="ECO:0000256" key="1">
    <source>
        <dbReference type="ARBA" id="ARBA00004651"/>
    </source>
</evidence>
<feature type="transmembrane region" description="Helical" evidence="8">
    <location>
        <begin position="314"/>
        <end position="338"/>
    </location>
</feature>
<dbReference type="InterPro" id="IPR011867">
    <property type="entry name" value="ModB_ABC"/>
</dbReference>
<name>A0A381QMD8_9ZZZZ</name>
<protein>
    <recommendedName>
        <fullName evidence="9">ABC transmembrane type-1 domain-containing protein</fullName>
    </recommendedName>
</protein>
<dbReference type="GO" id="GO:0015098">
    <property type="term" value="F:molybdate ion transmembrane transporter activity"/>
    <property type="evidence" value="ECO:0007669"/>
    <property type="project" value="InterPro"/>
</dbReference>
<sequence length="533" mass="56613">MFHKAKTSARWVQPQPLSLGELRRKSILIAVWSMALLAPMQLKGAVLSEGPPKARQAKDSVLLVLAAASLADVLPRIGDEWERLGGTPLVFSFDATSRLAVQASQSGSGDVFFSADPQWIRWLEEQGTVSPGSAVHFAANDLVIAVSRDISVPVQPDMLSVFERIALAGENVPAGRYARTALEQAGVWSELEGHIVRGGSVRGALEWVARNEVPAGIVYRTDAEAEPSVRIAFVFEGPGYPQAQYWGVPLGSTVYEKSAVDFVNFVLGDSGQPFLREAGFSPPQSDIPDGEEERYAAGDTGDDLVASVSSAVRLSLIVAFLATLVGLVPAIGLGWLLARRDFPGKTILSTVVTAPLVIPPVVTGFLLLSVLGASTPLGGLIASLGFPVPFTILGASIAALVVGLPLYVISVRGAFEAVDPMYEELSWTLGSSPWRTFFRVSLPLALPGIAAGAVLAFARSLGEFGATVVLAGNVEGSTRTIALAVYTLLESPTGRETVWILVGASVVISLIALLGFEALSRRQKRRLEDRHAR</sequence>
<feature type="domain" description="ABC transmembrane type-1" evidence="9">
    <location>
        <begin position="312"/>
        <end position="520"/>
    </location>
</feature>
<keyword evidence="4" id="KW-0500">Molybdenum</keyword>
<accession>A0A381QMD8</accession>
<gene>
    <name evidence="10" type="ORF">METZ01_LOCUS31991</name>
</gene>
<dbReference type="InterPro" id="IPR005950">
    <property type="entry name" value="ModA"/>
</dbReference>
<dbReference type="SUPFAM" id="SSF53850">
    <property type="entry name" value="Periplasmic binding protein-like II"/>
    <property type="match status" value="1"/>
</dbReference>
<dbReference type="Pfam" id="PF13531">
    <property type="entry name" value="SBP_bac_11"/>
    <property type="match status" value="1"/>
</dbReference>
<dbReference type="NCBIfam" id="TIGR02141">
    <property type="entry name" value="modB_ABC"/>
    <property type="match status" value="1"/>
</dbReference>
<keyword evidence="6 8" id="KW-1133">Transmembrane helix</keyword>
<dbReference type="Gene3D" id="3.40.190.10">
    <property type="entry name" value="Periplasmic binding protein-like II"/>
    <property type="match status" value="2"/>
</dbReference>
<evidence type="ECO:0000256" key="2">
    <source>
        <dbReference type="ARBA" id="ARBA00022448"/>
    </source>
</evidence>
<dbReference type="EMBL" id="UINC01001374">
    <property type="protein sequence ID" value="SUZ79137.1"/>
    <property type="molecule type" value="Genomic_DNA"/>
</dbReference>
<evidence type="ECO:0000256" key="8">
    <source>
        <dbReference type="SAM" id="Phobius"/>
    </source>
</evidence>
<dbReference type="InterPro" id="IPR000515">
    <property type="entry name" value="MetI-like"/>
</dbReference>
<feature type="transmembrane region" description="Helical" evidence="8">
    <location>
        <begin position="350"/>
        <end position="372"/>
    </location>
</feature>
<keyword evidence="2" id="KW-0813">Transport</keyword>
<feature type="transmembrane region" description="Helical" evidence="8">
    <location>
        <begin position="498"/>
        <end position="516"/>
    </location>
</feature>
<evidence type="ECO:0000259" key="9">
    <source>
        <dbReference type="PROSITE" id="PS50928"/>
    </source>
</evidence>
<organism evidence="10">
    <name type="scientific">marine metagenome</name>
    <dbReference type="NCBI Taxonomy" id="408172"/>
    <lineage>
        <taxon>unclassified sequences</taxon>
        <taxon>metagenomes</taxon>
        <taxon>ecological metagenomes</taxon>
    </lineage>
</organism>
<reference evidence="10" key="1">
    <citation type="submission" date="2018-05" db="EMBL/GenBank/DDBJ databases">
        <authorList>
            <person name="Lanie J.A."/>
            <person name="Ng W.-L."/>
            <person name="Kazmierczak K.M."/>
            <person name="Andrzejewski T.M."/>
            <person name="Davidsen T.M."/>
            <person name="Wayne K.J."/>
            <person name="Tettelin H."/>
            <person name="Glass J.I."/>
            <person name="Rusch D."/>
            <person name="Podicherti R."/>
            <person name="Tsui H.-C.T."/>
            <person name="Winkler M.E."/>
        </authorList>
    </citation>
    <scope>NUCLEOTIDE SEQUENCE</scope>
</reference>
<dbReference type="AlphaFoldDB" id="A0A381QMD8"/>
<dbReference type="CDD" id="cd06261">
    <property type="entry name" value="TM_PBP2"/>
    <property type="match status" value="1"/>
</dbReference>
<dbReference type="SUPFAM" id="SSF161098">
    <property type="entry name" value="MetI-like"/>
    <property type="match status" value="1"/>
</dbReference>
<dbReference type="Pfam" id="PF00528">
    <property type="entry name" value="BPD_transp_1"/>
    <property type="match status" value="1"/>
</dbReference>
<evidence type="ECO:0000256" key="7">
    <source>
        <dbReference type="ARBA" id="ARBA00023136"/>
    </source>
</evidence>
<feature type="transmembrane region" description="Helical" evidence="8">
    <location>
        <begin position="392"/>
        <end position="415"/>
    </location>
</feature>
<evidence type="ECO:0000256" key="5">
    <source>
        <dbReference type="ARBA" id="ARBA00022692"/>
    </source>
</evidence>
<comment type="subcellular location">
    <subcellularLocation>
        <location evidence="1">Cell membrane</location>
        <topology evidence="1">Multi-pass membrane protein</topology>
    </subcellularLocation>
</comment>